<proteinExistence type="predicted"/>
<evidence type="ECO:0000313" key="1">
    <source>
        <dbReference type="EMBL" id="SMD45542.1"/>
    </source>
</evidence>
<evidence type="ECO:0000313" key="2">
    <source>
        <dbReference type="Proteomes" id="UP000192333"/>
    </source>
</evidence>
<keyword evidence="2" id="KW-1185">Reference proteome</keyword>
<protein>
    <recommendedName>
        <fullName evidence="3">Lipoprotein</fullName>
    </recommendedName>
</protein>
<dbReference type="STRING" id="758820.SAMN00777080_4197"/>
<dbReference type="InterPro" id="IPR045444">
    <property type="entry name" value="DUF6503"/>
</dbReference>
<reference evidence="2" key="1">
    <citation type="submission" date="2017-04" db="EMBL/GenBank/DDBJ databases">
        <authorList>
            <person name="Varghese N."/>
            <person name="Submissions S."/>
        </authorList>
    </citation>
    <scope>NUCLEOTIDE SEQUENCE [LARGE SCALE GENOMIC DNA]</scope>
    <source>
        <strain evidence="2">DSM 16537</strain>
    </source>
</reference>
<sequence>MKSIKSGILWLCLIVGFTSCQPSLSGSELIKKSIQYHDPMDEWKNINHLFYFSDIRPGKTSRHYQVSMDISENYFRYINEGEELVYEISNEECLSDKPESPNCERGLMLRDYYMYLWGLPMKLMDPGTAITKEFQRETINDIEAYVVQVPYEKDVWYFYLHPENYSLIAYKFYKDEPKAIGEIIYLEGEINIGEMKIPAKRSWYRTENDEFLGTDFLLKTEARSKVKPD</sequence>
<accession>A0A1W2H9Y8</accession>
<dbReference type="PROSITE" id="PS51257">
    <property type="entry name" value="PROKAR_LIPOPROTEIN"/>
    <property type="match status" value="1"/>
</dbReference>
<evidence type="ECO:0008006" key="3">
    <source>
        <dbReference type="Google" id="ProtNLM"/>
    </source>
</evidence>
<dbReference type="RefSeq" id="WP_084122404.1">
    <property type="nucleotide sequence ID" value="NZ_LT838813.1"/>
</dbReference>
<gene>
    <name evidence="1" type="ORF">SAMN00777080_4197</name>
</gene>
<dbReference type="Proteomes" id="UP000192333">
    <property type="component" value="Chromosome I"/>
</dbReference>
<dbReference type="OrthoDB" id="1489248at2"/>
<organism evidence="1 2">
    <name type="scientific">Aquiflexum balticum DSM 16537</name>
    <dbReference type="NCBI Taxonomy" id="758820"/>
    <lineage>
        <taxon>Bacteria</taxon>
        <taxon>Pseudomonadati</taxon>
        <taxon>Bacteroidota</taxon>
        <taxon>Cytophagia</taxon>
        <taxon>Cytophagales</taxon>
        <taxon>Cyclobacteriaceae</taxon>
        <taxon>Aquiflexum</taxon>
    </lineage>
</organism>
<dbReference type="Pfam" id="PF20113">
    <property type="entry name" value="DUF6503"/>
    <property type="match status" value="1"/>
</dbReference>
<dbReference type="EMBL" id="LT838813">
    <property type="protein sequence ID" value="SMD45542.1"/>
    <property type="molecule type" value="Genomic_DNA"/>
</dbReference>
<dbReference type="AlphaFoldDB" id="A0A1W2H9Y8"/>
<name>A0A1W2H9Y8_9BACT</name>